<evidence type="ECO:0000313" key="4">
    <source>
        <dbReference type="EMBL" id="MBY71176.1"/>
    </source>
</evidence>
<feature type="compositionally biased region" description="Polar residues" evidence="2">
    <location>
        <begin position="298"/>
        <end position="309"/>
    </location>
</feature>
<reference evidence="6" key="2">
    <citation type="submission" date="2025-04" db="UniProtKB">
        <authorList>
            <consortium name="RefSeq"/>
        </authorList>
    </citation>
    <scope>IDENTIFICATION</scope>
    <source>
        <tissue evidence="6">Whole body</tissue>
    </source>
</reference>
<reference evidence="4" key="1">
    <citation type="submission" date="2018-04" db="EMBL/GenBank/DDBJ databases">
        <title>Transcriptome assembly of Sipha flava.</title>
        <authorList>
            <person name="Scully E.D."/>
            <person name="Geib S.M."/>
            <person name="Palmer N.A."/>
            <person name="Koch K."/>
            <person name="Bradshaw J."/>
            <person name="Heng-Moss T."/>
            <person name="Sarath G."/>
        </authorList>
    </citation>
    <scope>NUCLEOTIDE SEQUENCE</scope>
</reference>
<dbReference type="Proteomes" id="UP000694846">
    <property type="component" value="Unplaced"/>
</dbReference>
<name>A0A2S2Q0A9_9HEMI</name>
<feature type="region of interest" description="Disordered" evidence="2">
    <location>
        <begin position="298"/>
        <end position="371"/>
    </location>
</feature>
<feature type="compositionally biased region" description="Pro residues" evidence="2">
    <location>
        <begin position="351"/>
        <end position="368"/>
    </location>
</feature>
<gene>
    <name evidence="6" type="primary">LOC112685724</name>
    <name evidence="4" type="ORF">g.182262</name>
</gene>
<comment type="similarity">
    <text evidence="1">Belongs to the FAM110 family.</text>
</comment>
<dbReference type="InterPro" id="IPR025740">
    <property type="entry name" value="FAM110"/>
</dbReference>
<accession>A0A2S2Q0A9</accession>
<dbReference type="EMBL" id="GGMS01001973">
    <property type="protein sequence ID" value="MBY71176.1"/>
    <property type="molecule type" value="Transcribed_RNA"/>
</dbReference>
<evidence type="ECO:0000313" key="6">
    <source>
        <dbReference type="RefSeq" id="XP_025413468.1"/>
    </source>
</evidence>
<feature type="compositionally biased region" description="Low complexity" evidence="2">
    <location>
        <begin position="321"/>
        <end position="334"/>
    </location>
</feature>
<dbReference type="AlphaFoldDB" id="A0A2S2Q0A9"/>
<dbReference type="GeneID" id="112685724"/>
<dbReference type="PANTHER" id="PTHR14758">
    <property type="entry name" value="AGAP005440-PA"/>
    <property type="match status" value="1"/>
</dbReference>
<sequence length="553" mass="59381">MATLSSASYIRQQPGQPLKTLNITNTILRTDKAPSSYRPQCTAKRKSAVELLQETKSLYVKSETVLDRKQELRRSLRSSGSSDKGSSTHDIASSCYHYKGNCCNWSSGSFTCLPPPKSPRLVASCQRKSTADSQQLQNDLRRLLNADSKENLFEATSVFLEDVIVPPPVQYRRSVSHGQQQQHQPCVCGPSAICHKSLPDLTDVADVVVAETITEVSVAAVDSIRHCRRSVSSGSVAAEDDGVDDYDGDDDIFETFLGIPSPPGFGDKFKSDETDAVTNVISFPDSLSLTSYKTDARWQQSAHGETGSSIEEENNDAAQESVSPRSSASPVKSSLAHGLRCSQPATTTHGQPPPPPPPLPLTTPPAVPPRRHKLPSAVMVATVSASTASPDEFCGRPIMRSRSDVGRRAPNLLSLLPTVAAVQPDNRHEHDPEHLENFFGHLGLDPEEYKSILKNDSETDSQMYIGESNSSVGSVSSGSNGYMNNTDGHCSSGGHGVTDGCGGAVACVGKSGGGSSSSELPSIVERNARIIKWLWNCRKANLPQVQTTMSSST</sequence>
<proteinExistence type="inferred from homology"/>
<protein>
    <submittedName>
        <fullName evidence="6">Uncharacterized protein LOC112685724</fullName>
    </submittedName>
</protein>
<dbReference type="InterPro" id="IPR025741">
    <property type="entry name" value="FAM110_C"/>
</dbReference>
<evidence type="ECO:0000256" key="2">
    <source>
        <dbReference type="SAM" id="MobiDB-lite"/>
    </source>
</evidence>
<dbReference type="Pfam" id="PF14160">
    <property type="entry name" value="FAM110_C"/>
    <property type="match status" value="1"/>
</dbReference>
<evidence type="ECO:0000256" key="1">
    <source>
        <dbReference type="ARBA" id="ARBA00010576"/>
    </source>
</evidence>
<dbReference type="PANTHER" id="PTHR14758:SF1">
    <property type="entry name" value="CENTROSOME-ASSOCIATED FAM110 C-TERMINAL DOMAIN-CONTAINING PROTEIN"/>
    <property type="match status" value="1"/>
</dbReference>
<dbReference type="OrthoDB" id="10028183at2759"/>
<keyword evidence="5" id="KW-1185">Reference proteome</keyword>
<evidence type="ECO:0000259" key="3">
    <source>
        <dbReference type="Pfam" id="PF14160"/>
    </source>
</evidence>
<feature type="domain" description="Centrosome-associated FAM110 C-terminal" evidence="3">
    <location>
        <begin position="434"/>
        <end position="540"/>
    </location>
</feature>
<evidence type="ECO:0000313" key="5">
    <source>
        <dbReference type="Proteomes" id="UP000694846"/>
    </source>
</evidence>
<organism evidence="4">
    <name type="scientific">Sipha flava</name>
    <name type="common">yellow sugarcane aphid</name>
    <dbReference type="NCBI Taxonomy" id="143950"/>
    <lineage>
        <taxon>Eukaryota</taxon>
        <taxon>Metazoa</taxon>
        <taxon>Ecdysozoa</taxon>
        <taxon>Arthropoda</taxon>
        <taxon>Hexapoda</taxon>
        <taxon>Insecta</taxon>
        <taxon>Pterygota</taxon>
        <taxon>Neoptera</taxon>
        <taxon>Paraneoptera</taxon>
        <taxon>Hemiptera</taxon>
        <taxon>Sternorrhyncha</taxon>
        <taxon>Aphidomorpha</taxon>
        <taxon>Aphidoidea</taxon>
        <taxon>Aphididae</taxon>
        <taxon>Sipha</taxon>
    </lineage>
</organism>
<dbReference type="RefSeq" id="XP_025413468.1">
    <property type="nucleotide sequence ID" value="XM_025557683.1"/>
</dbReference>